<dbReference type="InterPro" id="IPR036388">
    <property type="entry name" value="WH-like_DNA-bd_sf"/>
</dbReference>
<evidence type="ECO:0000313" key="7">
    <source>
        <dbReference type="Proteomes" id="UP000635565"/>
    </source>
</evidence>
<reference evidence="6 7" key="1">
    <citation type="journal article" date="2021" name="Int. J. Syst. Evol. Microbiol.">
        <title>Reticulibacter mediterranei gen. nov., sp. nov., within the new family Reticulibacteraceae fam. nov., and Ktedonospora formicarum gen. nov., sp. nov., Ktedonobacter robiniae sp. nov., Dictyobacter formicarum sp. nov. and Dictyobacter arantiisoli sp. nov., belonging to the class Ktedonobacteria.</title>
        <authorList>
            <person name="Yabe S."/>
            <person name="Zheng Y."/>
            <person name="Wang C.M."/>
            <person name="Sakai Y."/>
            <person name="Abe K."/>
            <person name="Yokota A."/>
            <person name="Donadio S."/>
            <person name="Cavaletti L."/>
            <person name="Monciardini P."/>
        </authorList>
    </citation>
    <scope>NUCLEOTIDE SEQUENCE [LARGE SCALE GENOMIC DNA]</scope>
    <source>
        <strain evidence="6 7">SOSP1-9</strain>
    </source>
</reference>
<dbReference type="SUPFAM" id="SSF46785">
    <property type="entry name" value="Winged helix' DNA-binding domain"/>
    <property type="match status" value="1"/>
</dbReference>
<dbReference type="RefSeq" id="WP_201360241.1">
    <property type="nucleotide sequence ID" value="NZ_BNJJ01000002.1"/>
</dbReference>
<keyword evidence="3" id="KW-0238">DNA-binding</keyword>
<dbReference type="InterPro" id="IPR000847">
    <property type="entry name" value="LysR_HTH_N"/>
</dbReference>
<comment type="caution">
    <text evidence="6">The sequence shown here is derived from an EMBL/GenBank/DDBJ whole genome shotgun (WGS) entry which is preliminary data.</text>
</comment>
<dbReference type="SUPFAM" id="SSF53850">
    <property type="entry name" value="Periplasmic binding protein-like II"/>
    <property type="match status" value="1"/>
</dbReference>
<evidence type="ECO:0000256" key="1">
    <source>
        <dbReference type="ARBA" id="ARBA00009437"/>
    </source>
</evidence>
<evidence type="ECO:0000256" key="4">
    <source>
        <dbReference type="ARBA" id="ARBA00023163"/>
    </source>
</evidence>
<evidence type="ECO:0000256" key="2">
    <source>
        <dbReference type="ARBA" id="ARBA00023015"/>
    </source>
</evidence>
<dbReference type="Gene3D" id="1.10.10.10">
    <property type="entry name" value="Winged helix-like DNA-binding domain superfamily/Winged helix DNA-binding domain"/>
    <property type="match status" value="1"/>
</dbReference>
<keyword evidence="4" id="KW-0804">Transcription</keyword>
<evidence type="ECO:0000256" key="3">
    <source>
        <dbReference type="ARBA" id="ARBA00023125"/>
    </source>
</evidence>
<dbReference type="InterPro" id="IPR005119">
    <property type="entry name" value="LysR_subst-bd"/>
</dbReference>
<dbReference type="Pfam" id="PF03466">
    <property type="entry name" value="LysR_substrate"/>
    <property type="match status" value="1"/>
</dbReference>
<accession>A0ABQ3VA73</accession>
<dbReference type="PRINTS" id="PR00039">
    <property type="entry name" value="HTHLYSR"/>
</dbReference>
<name>A0ABQ3VA73_9CHLR</name>
<dbReference type="EMBL" id="BNJJ01000002">
    <property type="protein sequence ID" value="GHO82568.1"/>
    <property type="molecule type" value="Genomic_DNA"/>
</dbReference>
<comment type="similarity">
    <text evidence="1">Belongs to the LysR transcriptional regulatory family.</text>
</comment>
<proteinExistence type="inferred from homology"/>
<protein>
    <submittedName>
        <fullName evidence="6">LysR family transcriptional regulator</fullName>
    </submittedName>
</protein>
<feature type="domain" description="HTH lysR-type" evidence="5">
    <location>
        <begin position="1"/>
        <end position="58"/>
    </location>
</feature>
<evidence type="ECO:0000313" key="6">
    <source>
        <dbReference type="EMBL" id="GHO82568.1"/>
    </source>
</evidence>
<keyword evidence="7" id="KW-1185">Reference proteome</keyword>
<dbReference type="Proteomes" id="UP000635565">
    <property type="component" value="Unassembled WGS sequence"/>
</dbReference>
<gene>
    <name evidence="6" type="ORF">KSZ_05740</name>
</gene>
<dbReference type="PANTHER" id="PTHR30419:SF28">
    <property type="entry name" value="HTH-TYPE TRANSCRIPTIONAL REGULATOR BSDA"/>
    <property type="match status" value="1"/>
</dbReference>
<dbReference type="PANTHER" id="PTHR30419">
    <property type="entry name" value="HTH-TYPE TRANSCRIPTIONAL REGULATOR YBHD"/>
    <property type="match status" value="1"/>
</dbReference>
<keyword evidence="2" id="KW-0805">Transcription regulation</keyword>
<dbReference type="Gene3D" id="3.40.190.290">
    <property type="match status" value="1"/>
</dbReference>
<dbReference type="InterPro" id="IPR050950">
    <property type="entry name" value="HTH-type_LysR_regulators"/>
</dbReference>
<evidence type="ECO:0000259" key="5">
    <source>
        <dbReference type="PROSITE" id="PS50931"/>
    </source>
</evidence>
<dbReference type="InterPro" id="IPR036390">
    <property type="entry name" value="WH_DNA-bd_sf"/>
</dbReference>
<dbReference type="Pfam" id="PF00126">
    <property type="entry name" value="HTH_1"/>
    <property type="match status" value="1"/>
</dbReference>
<organism evidence="6 7">
    <name type="scientific">Dictyobacter formicarum</name>
    <dbReference type="NCBI Taxonomy" id="2778368"/>
    <lineage>
        <taxon>Bacteria</taxon>
        <taxon>Bacillati</taxon>
        <taxon>Chloroflexota</taxon>
        <taxon>Ktedonobacteria</taxon>
        <taxon>Ktedonobacterales</taxon>
        <taxon>Dictyobacteraceae</taxon>
        <taxon>Dictyobacter</taxon>
    </lineage>
</organism>
<sequence length="307" mass="35158">MDLLQLKYFQTVARLEHMTQAARALSIAQPSLSQTIAHLEDELGVPLFERQGRHIHLNAFGRALLRHVERLFGELDEARQELADLTGAEQGQIALSVIAPQILPELLGPFQERHPHISFRLFHQHTLQAVQQQVERGEVDLCITSPPLEQEGIDWPEEISWVPLLSDEIYLLFPLGHPLAGRESIHLSEVAHEPFISLKPGDLWRELTDRFCRQAGFTPRVVFEGDELEMIRGLVMAGLGVTFISHLMVRSAPYLATQPVRILPIAEPRCWRQLGLVWRTTHYLSQAAQQFRAFVIQYFQQLEQERP</sequence>
<dbReference type="PROSITE" id="PS50931">
    <property type="entry name" value="HTH_LYSR"/>
    <property type="match status" value="1"/>
</dbReference>